<gene>
    <name evidence="8" type="primary">LOC111107291</name>
</gene>
<feature type="signal peptide" evidence="5">
    <location>
        <begin position="1"/>
        <end position="26"/>
    </location>
</feature>
<organism evidence="7 8">
    <name type="scientific">Crassostrea virginica</name>
    <name type="common">Eastern oyster</name>
    <dbReference type="NCBI Taxonomy" id="6565"/>
    <lineage>
        <taxon>Eukaryota</taxon>
        <taxon>Metazoa</taxon>
        <taxon>Spiralia</taxon>
        <taxon>Lophotrochozoa</taxon>
        <taxon>Mollusca</taxon>
        <taxon>Bivalvia</taxon>
        <taxon>Autobranchia</taxon>
        <taxon>Pteriomorphia</taxon>
        <taxon>Ostreida</taxon>
        <taxon>Ostreoidea</taxon>
        <taxon>Ostreidae</taxon>
        <taxon>Crassostrea</taxon>
    </lineage>
</organism>
<evidence type="ECO:0000313" key="8">
    <source>
        <dbReference type="RefSeq" id="XP_022298139.1"/>
    </source>
</evidence>
<keyword evidence="4" id="KW-0393">Immunoglobulin domain</keyword>
<accession>A0A8B8B611</accession>
<dbReference type="SMART" id="SM00409">
    <property type="entry name" value="IG"/>
    <property type="match status" value="2"/>
</dbReference>
<keyword evidence="7" id="KW-1185">Reference proteome</keyword>
<evidence type="ECO:0000313" key="7">
    <source>
        <dbReference type="Proteomes" id="UP000694844"/>
    </source>
</evidence>
<name>A0A8B8B611_CRAVI</name>
<keyword evidence="3" id="KW-1015">Disulfide bond</keyword>
<dbReference type="PANTHER" id="PTHR12231:SF253">
    <property type="entry name" value="DPR-INTERACTING PROTEIN ETA, ISOFORM B-RELATED"/>
    <property type="match status" value="1"/>
</dbReference>
<keyword evidence="2" id="KW-0677">Repeat</keyword>
<dbReference type="PROSITE" id="PS50835">
    <property type="entry name" value="IG_LIKE"/>
    <property type="match status" value="2"/>
</dbReference>
<dbReference type="InterPro" id="IPR013783">
    <property type="entry name" value="Ig-like_fold"/>
</dbReference>
<evidence type="ECO:0000256" key="4">
    <source>
        <dbReference type="ARBA" id="ARBA00023319"/>
    </source>
</evidence>
<feature type="chain" id="PRO_5034773654" evidence="5">
    <location>
        <begin position="27"/>
        <end position="241"/>
    </location>
</feature>
<dbReference type="InterPro" id="IPR051170">
    <property type="entry name" value="Neural/epithelial_adhesion"/>
</dbReference>
<evidence type="ECO:0000259" key="6">
    <source>
        <dbReference type="PROSITE" id="PS50835"/>
    </source>
</evidence>
<dbReference type="FunFam" id="2.60.40.10:FF:000032">
    <property type="entry name" value="palladin isoform X1"/>
    <property type="match status" value="1"/>
</dbReference>
<dbReference type="GeneID" id="111107291"/>
<dbReference type="Pfam" id="PF00047">
    <property type="entry name" value="ig"/>
    <property type="match status" value="1"/>
</dbReference>
<reference evidence="8" key="1">
    <citation type="submission" date="2025-08" db="UniProtKB">
        <authorList>
            <consortium name="RefSeq"/>
        </authorList>
    </citation>
    <scope>IDENTIFICATION</scope>
    <source>
        <tissue evidence="8">Whole sample</tissue>
    </source>
</reference>
<evidence type="ECO:0000256" key="2">
    <source>
        <dbReference type="ARBA" id="ARBA00022737"/>
    </source>
</evidence>
<dbReference type="InterPro" id="IPR003598">
    <property type="entry name" value="Ig_sub2"/>
</dbReference>
<dbReference type="KEGG" id="cvn:111107291"/>
<feature type="domain" description="Ig-like" evidence="6">
    <location>
        <begin position="127"/>
        <end position="208"/>
    </location>
</feature>
<dbReference type="OrthoDB" id="10012075at2759"/>
<dbReference type="InterPro" id="IPR013151">
    <property type="entry name" value="Immunoglobulin_dom"/>
</dbReference>
<dbReference type="InterPro" id="IPR036179">
    <property type="entry name" value="Ig-like_dom_sf"/>
</dbReference>
<dbReference type="GO" id="GO:0043005">
    <property type="term" value="C:neuron projection"/>
    <property type="evidence" value="ECO:0007669"/>
    <property type="project" value="TreeGrafter"/>
</dbReference>
<dbReference type="InterPro" id="IPR007110">
    <property type="entry name" value="Ig-like_dom"/>
</dbReference>
<dbReference type="Pfam" id="PF13927">
    <property type="entry name" value="Ig_3"/>
    <property type="match status" value="1"/>
</dbReference>
<evidence type="ECO:0000256" key="1">
    <source>
        <dbReference type="ARBA" id="ARBA00022729"/>
    </source>
</evidence>
<evidence type="ECO:0000256" key="5">
    <source>
        <dbReference type="SAM" id="SignalP"/>
    </source>
</evidence>
<dbReference type="PANTHER" id="PTHR12231">
    <property type="entry name" value="CTX-RELATED TYPE I TRANSMEMBRANE PROTEIN"/>
    <property type="match status" value="1"/>
</dbReference>
<feature type="domain" description="Ig-like" evidence="6">
    <location>
        <begin position="27"/>
        <end position="123"/>
    </location>
</feature>
<dbReference type="RefSeq" id="XP_022298139.1">
    <property type="nucleotide sequence ID" value="XM_022442431.1"/>
</dbReference>
<protein>
    <submittedName>
        <fullName evidence="8">Lachesin-like isoform X1</fullName>
    </submittedName>
</protein>
<keyword evidence="1 5" id="KW-0732">Signal</keyword>
<dbReference type="AlphaFoldDB" id="A0A8B8B611"/>
<proteinExistence type="predicted"/>
<dbReference type="Gene3D" id="2.60.40.10">
    <property type="entry name" value="Immunoglobulins"/>
    <property type="match status" value="2"/>
</dbReference>
<dbReference type="Proteomes" id="UP000694844">
    <property type="component" value="Chromosome 8"/>
</dbReference>
<evidence type="ECO:0000256" key="3">
    <source>
        <dbReference type="ARBA" id="ARBA00023157"/>
    </source>
</evidence>
<sequence>MDAFTKPFVCVIWIIVTVCFENNSKGQELTNSTESLTATEGGSITLPCTAHNISDKKVFWFQNEGYPIFVLNESQIADDRFELGRSNDDDWGLQIQDVTEWDAGTYRCLLNTKPVQMKTLHLTVLIPAKINKTVSSTNMNVFEGEDVELYCEVRGNPEPLVRWIRNGESVVVGKNLSLHDVTCESSGTYTCTASNNVGKAAYHDIQVAVCTNAAEETHHRNEGFAFILFFWCIKVIFISSA</sequence>
<dbReference type="SUPFAM" id="SSF48726">
    <property type="entry name" value="Immunoglobulin"/>
    <property type="match status" value="2"/>
</dbReference>
<dbReference type="SMART" id="SM00408">
    <property type="entry name" value="IGc2"/>
    <property type="match status" value="2"/>
</dbReference>
<dbReference type="InterPro" id="IPR003599">
    <property type="entry name" value="Ig_sub"/>
</dbReference>